<accession>A0A4R9JS96</accession>
<feature type="transmembrane region" description="Helical" evidence="1">
    <location>
        <begin position="222"/>
        <end position="247"/>
    </location>
</feature>
<comment type="caution">
    <text evidence="3">The sequence shown here is derived from an EMBL/GenBank/DDBJ whole genome shotgun (WGS) entry which is preliminary data.</text>
</comment>
<dbReference type="InterPro" id="IPR011622">
    <property type="entry name" value="7TMR_DISM_rcpt_extracell_dom2"/>
</dbReference>
<dbReference type="Gene3D" id="2.60.40.2380">
    <property type="match status" value="1"/>
</dbReference>
<feature type="transmembrane region" description="Helical" evidence="1">
    <location>
        <begin position="253"/>
        <end position="277"/>
    </location>
</feature>
<dbReference type="EMBL" id="RQGG01000019">
    <property type="protein sequence ID" value="TGL54092.1"/>
    <property type="molecule type" value="Genomic_DNA"/>
</dbReference>
<dbReference type="SUPFAM" id="SSF55785">
    <property type="entry name" value="PYP-like sensor domain (PAS domain)"/>
    <property type="match status" value="1"/>
</dbReference>
<dbReference type="InterPro" id="IPR003594">
    <property type="entry name" value="HATPase_dom"/>
</dbReference>
<sequence length="712" mass="83720">MRNTRTFSRSSIPFFVCIIFGFLFLPRGSHASPVIQLKTEMFGESIWKEVQVFEDPTHSLTNEEILSGAKDQEFKILDSPNLGFSKSIFWVRMEVFNPTNTLLRWNLLFDFPLLDEIQIFGEPFPKDSKRTLGDTFAFSERNVDYRNPVFPLETPPNGKSVYYLKIQSESTIPLTLQVWTEKEFYEKLNKEQMIFGIFYGILFVMIAYNFFIYIFTYEKSYLLYLFFISSIFFFHLVNNGFAFQYIWPNWVFWANYSLPFFICLSCITGVIFTNNYLSLKKYLPKVSKLIWVWVGILVIFSAVTFLLSYRIAMVTSILLTVPTALLLVYSGTFTYLANVRTARYYLISWAFFLLGVLLYSLKSLGFLSDNHITRWTIQMGTALQTILLSLGLADRINFLTRSLRENLRDLSHAKIKIEESEKRFREIFQGSDEVILMMNENFEIINANRSLSKHLGYRLDDLRDKKITEILYTGRDQKSDYNVMFVNDKLTDLKMTGSAINFKTELSQKYVKEPKEMVCRIQYIDFEETREVLMTLSPEYEDTIIQLIESEKIEISMNNYLRNAELVSQKITAQLSKYLTTIEQTEIRSSVREIIINAVEHGNLNISFDEKSHALMEGNYLEFLQKRQEDPRYRHKKVKIEYSFSHEYVAYRITDEGRGFDHKKHMDKSIDEMNEAHVQHGRGILMTKSVFDRIEYNEKGNQVSLIKFLNRD</sequence>
<protein>
    <submittedName>
        <fullName evidence="3">PAS domain S-box protein</fullName>
    </submittedName>
</protein>
<dbReference type="InterPro" id="IPR036890">
    <property type="entry name" value="HATPase_C_sf"/>
</dbReference>
<proteinExistence type="predicted"/>
<dbReference type="InterPro" id="IPR000014">
    <property type="entry name" value="PAS"/>
</dbReference>
<dbReference type="Proteomes" id="UP000297609">
    <property type="component" value="Unassembled WGS sequence"/>
</dbReference>
<dbReference type="InterPro" id="IPR035965">
    <property type="entry name" value="PAS-like_dom_sf"/>
</dbReference>
<dbReference type="PROSITE" id="PS50112">
    <property type="entry name" value="PAS"/>
    <property type="match status" value="1"/>
</dbReference>
<evidence type="ECO:0000256" key="1">
    <source>
        <dbReference type="SAM" id="Phobius"/>
    </source>
</evidence>
<feature type="transmembrane region" description="Helical" evidence="1">
    <location>
        <begin position="289"/>
        <end position="311"/>
    </location>
</feature>
<keyword evidence="1" id="KW-0472">Membrane</keyword>
<feature type="transmembrane region" description="Helical" evidence="1">
    <location>
        <begin position="193"/>
        <end position="215"/>
    </location>
</feature>
<feature type="domain" description="PAS" evidence="2">
    <location>
        <begin position="420"/>
        <end position="472"/>
    </location>
</feature>
<dbReference type="Pfam" id="PF07696">
    <property type="entry name" value="7TMR-DISMED2"/>
    <property type="match status" value="1"/>
</dbReference>
<dbReference type="OrthoDB" id="342319at2"/>
<evidence type="ECO:0000313" key="4">
    <source>
        <dbReference type="Proteomes" id="UP000297609"/>
    </source>
</evidence>
<gene>
    <name evidence="3" type="ORF">EHQ59_07815</name>
</gene>
<keyword evidence="1" id="KW-1133">Transmembrane helix</keyword>
<keyword evidence="1" id="KW-0812">Transmembrane</keyword>
<dbReference type="CDD" id="cd16936">
    <property type="entry name" value="HATPase_RsbW-like"/>
    <property type="match status" value="1"/>
</dbReference>
<dbReference type="Gene3D" id="3.30.565.10">
    <property type="entry name" value="Histidine kinase-like ATPase, C-terminal domain"/>
    <property type="match status" value="1"/>
</dbReference>
<dbReference type="InterPro" id="IPR011623">
    <property type="entry name" value="7TMR_DISM_rcpt_extracell_dom1"/>
</dbReference>
<dbReference type="AlphaFoldDB" id="A0A4R9JS96"/>
<name>A0A4R9JS96_9LEPT</name>
<dbReference type="Pfam" id="PF13581">
    <property type="entry name" value="HATPase_c_2"/>
    <property type="match status" value="1"/>
</dbReference>
<dbReference type="Pfam" id="PF07695">
    <property type="entry name" value="7TMR-DISM_7TM"/>
    <property type="match status" value="1"/>
</dbReference>
<evidence type="ECO:0000313" key="3">
    <source>
        <dbReference type="EMBL" id="TGL54092.1"/>
    </source>
</evidence>
<keyword evidence="4" id="KW-1185">Reference proteome</keyword>
<dbReference type="Gene3D" id="3.30.450.20">
    <property type="entry name" value="PAS domain"/>
    <property type="match status" value="1"/>
</dbReference>
<feature type="transmembrane region" description="Helical" evidence="1">
    <location>
        <begin position="344"/>
        <end position="361"/>
    </location>
</feature>
<organism evidence="3 4">
    <name type="scientific">Leptospira kemamanensis</name>
    <dbReference type="NCBI Taxonomy" id="2484942"/>
    <lineage>
        <taxon>Bacteria</taxon>
        <taxon>Pseudomonadati</taxon>
        <taxon>Spirochaetota</taxon>
        <taxon>Spirochaetia</taxon>
        <taxon>Leptospirales</taxon>
        <taxon>Leptospiraceae</taxon>
        <taxon>Leptospira</taxon>
    </lineage>
</organism>
<evidence type="ECO:0000259" key="2">
    <source>
        <dbReference type="PROSITE" id="PS50112"/>
    </source>
</evidence>
<dbReference type="SMART" id="SM00091">
    <property type="entry name" value="PAS"/>
    <property type="match status" value="1"/>
</dbReference>
<feature type="transmembrane region" description="Helical" evidence="1">
    <location>
        <begin position="317"/>
        <end position="337"/>
    </location>
</feature>
<dbReference type="NCBIfam" id="TIGR00229">
    <property type="entry name" value="sensory_box"/>
    <property type="match status" value="1"/>
</dbReference>
<reference evidence="3" key="1">
    <citation type="journal article" date="2019" name="PLoS Negl. Trop. Dis.">
        <title>Revisiting the worldwide diversity of Leptospira species in the environment.</title>
        <authorList>
            <person name="Vincent A.T."/>
            <person name="Schiettekatte O."/>
            <person name="Bourhy P."/>
            <person name="Veyrier F.J."/>
            <person name="Picardeau M."/>
        </authorList>
    </citation>
    <scope>NUCLEOTIDE SEQUENCE [LARGE SCALE GENOMIC DNA]</scope>
    <source>
        <strain evidence="3">201702454</strain>
    </source>
</reference>